<gene>
    <name evidence="2" type="ORF">MSPICULIGERA_LOCUS23509</name>
</gene>
<sequence length="470" mass="53875">MAASEASASNVFSLDNFMRLPIEAQDLILSQLSEAPSNILSCSNADPNLEQIIRNHLKHWDVVDFEMVNGLRIAAAKQPGCSRSCKWSHGFESTEERDKAAAVFLQNSRVKKLKYASRSHFFDGFHADYLVDPKVDSVTQLQEFADKLKCTGLSLHNIDDTLAEKSALLEFFIQNPKITTANLFIIGEEHLQLLTSMTQPRMKLQIRGDRYPEAIFDKLFTIANTVIQQWQNNQREIDAWMVCLETGDVLLNDDRNQALHKFAQKLADGRPGNFEQDNIDPRFQLIRRKEGSGLLILTGGLSMILISCDYQLRRSRGLGQGTQVQLYHYEMHLPMERLYEAESKLWKFEKAKKSSPENDEAASKSAGESLRADLQKAQNKVEELVRDYVNAFGKVPERELAIDMLYLTEEYEEFDEAPNLNIGLFAELFDRGFEPEGYPSYYEVSWWHLGSTRDFANHYKNHGTIPNYYF</sequence>
<comment type="caution">
    <text evidence="2">The sequence shown here is derived from an EMBL/GenBank/DDBJ whole genome shotgun (WGS) entry which is preliminary data.</text>
</comment>
<accession>A0AA36DD00</accession>
<dbReference type="Proteomes" id="UP001177023">
    <property type="component" value="Unassembled WGS sequence"/>
</dbReference>
<evidence type="ECO:0000313" key="3">
    <source>
        <dbReference type="Proteomes" id="UP001177023"/>
    </source>
</evidence>
<keyword evidence="1" id="KW-0175">Coiled coil</keyword>
<feature type="non-terminal residue" evidence="2">
    <location>
        <position position="1"/>
    </location>
</feature>
<name>A0AA36DD00_9BILA</name>
<protein>
    <submittedName>
        <fullName evidence="2">Uncharacterized protein</fullName>
    </submittedName>
</protein>
<feature type="coiled-coil region" evidence="1">
    <location>
        <begin position="367"/>
        <end position="394"/>
    </location>
</feature>
<evidence type="ECO:0000256" key="1">
    <source>
        <dbReference type="SAM" id="Coils"/>
    </source>
</evidence>
<dbReference type="EMBL" id="CATQJA010002706">
    <property type="protein sequence ID" value="CAJ0585489.1"/>
    <property type="molecule type" value="Genomic_DNA"/>
</dbReference>
<organism evidence="2 3">
    <name type="scientific">Mesorhabditis spiculigera</name>
    <dbReference type="NCBI Taxonomy" id="96644"/>
    <lineage>
        <taxon>Eukaryota</taxon>
        <taxon>Metazoa</taxon>
        <taxon>Ecdysozoa</taxon>
        <taxon>Nematoda</taxon>
        <taxon>Chromadorea</taxon>
        <taxon>Rhabditida</taxon>
        <taxon>Rhabditina</taxon>
        <taxon>Rhabditomorpha</taxon>
        <taxon>Rhabditoidea</taxon>
        <taxon>Rhabditidae</taxon>
        <taxon>Mesorhabditinae</taxon>
        <taxon>Mesorhabditis</taxon>
    </lineage>
</organism>
<dbReference type="AlphaFoldDB" id="A0AA36DD00"/>
<proteinExistence type="predicted"/>
<keyword evidence="3" id="KW-1185">Reference proteome</keyword>
<reference evidence="2" key="1">
    <citation type="submission" date="2023-06" db="EMBL/GenBank/DDBJ databases">
        <authorList>
            <person name="Delattre M."/>
        </authorList>
    </citation>
    <scope>NUCLEOTIDE SEQUENCE</scope>
    <source>
        <strain evidence="2">AF72</strain>
    </source>
</reference>
<evidence type="ECO:0000313" key="2">
    <source>
        <dbReference type="EMBL" id="CAJ0585489.1"/>
    </source>
</evidence>